<accession>A0A0E2H618</accession>
<evidence type="ECO:0000256" key="3">
    <source>
        <dbReference type="ARBA" id="ARBA00012856"/>
    </source>
</evidence>
<gene>
    <name evidence="9" type="ORF">HMPREF1090_04419</name>
</gene>
<dbReference type="PANTHER" id="PTHR48069">
    <property type="entry name" value="DIHYDROFOLATE REDUCTASE"/>
    <property type="match status" value="1"/>
</dbReference>
<dbReference type="PROSITE" id="PS51330">
    <property type="entry name" value="DHFR_2"/>
    <property type="match status" value="1"/>
</dbReference>
<dbReference type="PATRIC" id="fig|999408.3.peg.4741"/>
<dbReference type="EMBL" id="AGYR01000050">
    <property type="protein sequence ID" value="ENZ09593.1"/>
    <property type="molecule type" value="Genomic_DNA"/>
</dbReference>
<dbReference type="GO" id="GO:0005829">
    <property type="term" value="C:cytosol"/>
    <property type="evidence" value="ECO:0007669"/>
    <property type="project" value="TreeGrafter"/>
</dbReference>
<evidence type="ECO:0000256" key="5">
    <source>
        <dbReference type="ARBA" id="ARBA00022857"/>
    </source>
</evidence>
<proteinExistence type="inferred from homology"/>
<comment type="pathway">
    <text evidence="1 7">Cofactor biosynthesis; tetrahydrofolate biosynthesis; 5,6,7,8-tetrahydrofolate from 7,8-dihydrofolate: step 1/1.</text>
</comment>
<dbReference type="GO" id="GO:0046654">
    <property type="term" value="P:tetrahydrofolate biosynthetic process"/>
    <property type="evidence" value="ECO:0007669"/>
    <property type="project" value="UniProtKB-UniPathway"/>
</dbReference>
<organism evidence="9 10">
    <name type="scientific">[Clostridium] clostridioforme 90A8</name>
    <dbReference type="NCBI Taxonomy" id="999408"/>
    <lineage>
        <taxon>Bacteria</taxon>
        <taxon>Bacillati</taxon>
        <taxon>Bacillota</taxon>
        <taxon>Clostridia</taxon>
        <taxon>Lachnospirales</taxon>
        <taxon>Lachnospiraceae</taxon>
        <taxon>Enterocloster</taxon>
    </lineage>
</organism>
<dbReference type="GO" id="GO:0006730">
    <property type="term" value="P:one-carbon metabolic process"/>
    <property type="evidence" value="ECO:0007669"/>
    <property type="project" value="UniProtKB-KW"/>
</dbReference>
<feature type="domain" description="DHFR" evidence="8">
    <location>
        <begin position="1"/>
        <end position="161"/>
    </location>
</feature>
<dbReference type="InterPro" id="IPR001796">
    <property type="entry name" value="DHFR_dom"/>
</dbReference>
<evidence type="ECO:0000256" key="6">
    <source>
        <dbReference type="ARBA" id="ARBA00023002"/>
    </source>
</evidence>
<dbReference type="GeneID" id="57963997"/>
<evidence type="ECO:0000256" key="4">
    <source>
        <dbReference type="ARBA" id="ARBA00022563"/>
    </source>
</evidence>
<dbReference type="EC" id="1.5.1.3" evidence="3 7"/>
<dbReference type="GO" id="GO:0046452">
    <property type="term" value="P:dihydrofolate metabolic process"/>
    <property type="evidence" value="ECO:0007669"/>
    <property type="project" value="TreeGrafter"/>
</dbReference>
<evidence type="ECO:0000313" key="10">
    <source>
        <dbReference type="Proteomes" id="UP000013085"/>
    </source>
</evidence>
<protein>
    <recommendedName>
        <fullName evidence="3 7">Dihydrofolate reductase</fullName>
        <ecNumber evidence="3 7">1.5.1.3</ecNumber>
    </recommendedName>
</protein>
<comment type="caution">
    <text evidence="9">The sequence shown here is derived from an EMBL/GenBank/DDBJ whole genome shotgun (WGS) entry which is preliminary data.</text>
</comment>
<evidence type="ECO:0000259" key="8">
    <source>
        <dbReference type="PROSITE" id="PS51330"/>
    </source>
</evidence>
<dbReference type="PRINTS" id="PR00070">
    <property type="entry name" value="DHFR"/>
</dbReference>
<keyword evidence="6 7" id="KW-0560">Oxidoreductase</keyword>
<evidence type="ECO:0000256" key="1">
    <source>
        <dbReference type="ARBA" id="ARBA00004903"/>
    </source>
</evidence>
<sequence>MNLIVAVDEKWGIGKDGGLLAHLPEDMKYFRETTRGRTVVMGRRTLESFPGGKPLKNRVNMVLSRDEAYAPEGVRVYHSVEDVLEALRDCREEDVFIIGGGMIYREFLPYCSKAYVTYIHRAFDVDTAFENLDQDENWKLESVSDGKEHEGISFEFRVYRRVR</sequence>
<dbReference type="Pfam" id="PF00186">
    <property type="entry name" value="DHFR_1"/>
    <property type="match status" value="1"/>
</dbReference>
<evidence type="ECO:0000256" key="7">
    <source>
        <dbReference type="PIRNR" id="PIRNR000194"/>
    </source>
</evidence>
<evidence type="ECO:0000313" key="9">
    <source>
        <dbReference type="EMBL" id="ENZ09593.1"/>
    </source>
</evidence>
<dbReference type="GO" id="GO:0046655">
    <property type="term" value="P:folic acid metabolic process"/>
    <property type="evidence" value="ECO:0007669"/>
    <property type="project" value="TreeGrafter"/>
</dbReference>
<dbReference type="InterPro" id="IPR024072">
    <property type="entry name" value="DHFR-like_dom_sf"/>
</dbReference>
<keyword evidence="5 7" id="KW-0521">NADP</keyword>
<dbReference type="GO" id="GO:0050661">
    <property type="term" value="F:NADP binding"/>
    <property type="evidence" value="ECO:0007669"/>
    <property type="project" value="InterPro"/>
</dbReference>
<reference evidence="9 10" key="1">
    <citation type="submission" date="2013-01" db="EMBL/GenBank/DDBJ databases">
        <title>The Genome Sequence of Clostridium clostridioforme 90A8.</title>
        <authorList>
            <consortium name="The Broad Institute Genome Sequencing Platform"/>
            <person name="Earl A."/>
            <person name="Ward D."/>
            <person name="Feldgarden M."/>
            <person name="Gevers D."/>
            <person name="Courvalin P."/>
            <person name="Lambert T."/>
            <person name="Walker B."/>
            <person name="Young S.K."/>
            <person name="Zeng Q."/>
            <person name="Gargeya S."/>
            <person name="Fitzgerald M."/>
            <person name="Haas B."/>
            <person name="Abouelleil A."/>
            <person name="Alvarado L."/>
            <person name="Arachchi H.M."/>
            <person name="Berlin A.M."/>
            <person name="Chapman S.B."/>
            <person name="Dewar J."/>
            <person name="Goldberg J."/>
            <person name="Griggs A."/>
            <person name="Gujja S."/>
            <person name="Hansen M."/>
            <person name="Howarth C."/>
            <person name="Imamovic A."/>
            <person name="Larimer J."/>
            <person name="McCowan C."/>
            <person name="Murphy C."/>
            <person name="Neiman D."/>
            <person name="Pearson M."/>
            <person name="Priest M."/>
            <person name="Roberts A."/>
            <person name="Saif S."/>
            <person name="Shea T."/>
            <person name="Sisk P."/>
            <person name="Sykes S."/>
            <person name="Wortman J."/>
            <person name="Nusbaum C."/>
            <person name="Birren B."/>
        </authorList>
    </citation>
    <scope>NUCLEOTIDE SEQUENCE [LARGE SCALE GENOMIC DNA]</scope>
    <source>
        <strain evidence="9 10">90A8</strain>
    </source>
</reference>
<dbReference type="RefSeq" id="WP_002587016.1">
    <property type="nucleotide sequence ID" value="NZ_KB850984.1"/>
</dbReference>
<dbReference type="SUPFAM" id="SSF53597">
    <property type="entry name" value="Dihydrofolate reductase-like"/>
    <property type="match status" value="1"/>
</dbReference>
<comment type="catalytic activity">
    <reaction evidence="7">
        <text>(6S)-5,6,7,8-tetrahydrofolate + NADP(+) = 7,8-dihydrofolate + NADPH + H(+)</text>
        <dbReference type="Rhea" id="RHEA:15009"/>
        <dbReference type="ChEBI" id="CHEBI:15378"/>
        <dbReference type="ChEBI" id="CHEBI:57451"/>
        <dbReference type="ChEBI" id="CHEBI:57453"/>
        <dbReference type="ChEBI" id="CHEBI:57783"/>
        <dbReference type="ChEBI" id="CHEBI:58349"/>
        <dbReference type="EC" id="1.5.1.3"/>
    </reaction>
</comment>
<dbReference type="UniPathway" id="UPA00077">
    <property type="reaction ID" value="UER00158"/>
</dbReference>
<keyword evidence="4 7" id="KW-0554">One-carbon metabolism</keyword>
<dbReference type="AlphaFoldDB" id="A0A0E2H618"/>
<dbReference type="Proteomes" id="UP000013085">
    <property type="component" value="Unassembled WGS sequence"/>
</dbReference>
<comment type="function">
    <text evidence="7">Key enzyme in folate metabolism. Catalyzes an essential reaction for de novo glycine and purine synthesis, and for DNA precursor synthesis.</text>
</comment>
<dbReference type="InterPro" id="IPR012259">
    <property type="entry name" value="DHFR"/>
</dbReference>
<dbReference type="PANTHER" id="PTHR48069:SF3">
    <property type="entry name" value="DIHYDROFOLATE REDUCTASE"/>
    <property type="match status" value="1"/>
</dbReference>
<comment type="similarity">
    <text evidence="2 7">Belongs to the dihydrofolate reductase family.</text>
</comment>
<dbReference type="GO" id="GO:0004146">
    <property type="term" value="F:dihydrofolate reductase activity"/>
    <property type="evidence" value="ECO:0007669"/>
    <property type="project" value="UniProtKB-EC"/>
</dbReference>
<dbReference type="Gene3D" id="3.40.430.10">
    <property type="entry name" value="Dihydrofolate Reductase, subunit A"/>
    <property type="match status" value="1"/>
</dbReference>
<dbReference type="PIRSF" id="PIRSF000194">
    <property type="entry name" value="DHFR"/>
    <property type="match status" value="1"/>
</dbReference>
<dbReference type="CDD" id="cd00209">
    <property type="entry name" value="DHFR"/>
    <property type="match status" value="1"/>
</dbReference>
<dbReference type="HOGENOM" id="CLU_043966_5_2_9"/>
<evidence type="ECO:0000256" key="2">
    <source>
        <dbReference type="ARBA" id="ARBA00009539"/>
    </source>
</evidence>
<name>A0A0E2H618_9FIRM</name>